<dbReference type="InterPro" id="IPR051633">
    <property type="entry name" value="AceTr"/>
</dbReference>
<keyword evidence="3 6" id="KW-0812">Transmembrane</keyword>
<name>A0AAD4Q717_9AGAM</name>
<dbReference type="GO" id="GO:0015123">
    <property type="term" value="F:acetate transmembrane transporter activity"/>
    <property type="evidence" value="ECO:0007669"/>
    <property type="project" value="TreeGrafter"/>
</dbReference>
<evidence type="ECO:0000256" key="5">
    <source>
        <dbReference type="ARBA" id="ARBA00023136"/>
    </source>
</evidence>
<dbReference type="PANTHER" id="PTHR31123:SF1">
    <property type="entry name" value="ACCUMULATION OF DYADS PROTEIN 2-RELATED"/>
    <property type="match status" value="1"/>
</dbReference>
<dbReference type="InterPro" id="IPR000791">
    <property type="entry name" value="Gpr1/Fun34/SatP-like"/>
</dbReference>
<keyword evidence="8" id="KW-1185">Reference proteome</keyword>
<evidence type="ECO:0000313" key="8">
    <source>
        <dbReference type="Proteomes" id="UP001201163"/>
    </source>
</evidence>
<gene>
    <name evidence="7" type="ORF">EDB92DRAFT_1819495</name>
</gene>
<dbReference type="GO" id="GO:0005886">
    <property type="term" value="C:plasma membrane"/>
    <property type="evidence" value="ECO:0007669"/>
    <property type="project" value="TreeGrafter"/>
</dbReference>
<comment type="caution">
    <text evidence="7">The sequence shown here is derived from an EMBL/GenBank/DDBJ whole genome shotgun (WGS) entry which is preliminary data.</text>
</comment>
<accession>A0AAD4Q717</accession>
<keyword evidence="4 6" id="KW-1133">Transmembrane helix</keyword>
<comment type="subcellular location">
    <subcellularLocation>
        <location evidence="1">Membrane</location>
        <topology evidence="1">Multi-pass membrane protein</topology>
    </subcellularLocation>
</comment>
<evidence type="ECO:0000256" key="4">
    <source>
        <dbReference type="ARBA" id="ARBA00022989"/>
    </source>
</evidence>
<feature type="transmembrane region" description="Helical" evidence="6">
    <location>
        <begin position="27"/>
        <end position="44"/>
    </location>
</feature>
<feature type="transmembrane region" description="Helical" evidence="6">
    <location>
        <begin position="125"/>
        <end position="142"/>
    </location>
</feature>
<feature type="transmembrane region" description="Helical" evidence="6">
    <location>
        <begin position="95"/>
        <end position="113"/>
    </location>
</feature>
<dbReference type="PANTHER" id="PTHR31123">
    <property type="entry name" value="ACCUMULATION OF DYADS PROTEIN 2-RELATED"/>
    <property type="match status" value="1"/>
</dbReference>
<evidence type="ECO:0000256" key="2">
    <source>
        <dbReference type="ARBA" id="ARBA00005587"/>
    </source>
</evidence>
<keyword evidence="5 6" id="KW-0472">Membrane</keyword>
<dbReference type="AlphaFoldDB" id="A0AAD4Q717"/>
<comment type="similarity">
    <text evidence="2">Belongs to the acetate uptake transporter (AceTr) (TC 2.A.96) family.</text>
</comment>
<feature type="transmembrane region" description="Helical" evidence="6">
    <location>
        <begin position="179"/>
        <end position="199"/>
    </location>
</feature>
<feature type="transmembrane region" description="Helical" evidence="6">
    <location>
        <begin position="56"/>
        <end position="75"/>
    </location>
</feature>
<sequence>MSSKMSDVEAHYVHPVAPRRLKLGNPGPLGLFSFASTTLILSLYNVHARGIDTPNVVVGMALFCGGLAQLLAGMWEFATGNTFGATAFTSYGAFWLSFAALLIPGSGIGEAYASSANPAKEGDAIAIYLTAWAIVTFLFFIATLRKSIGLSLLFCSLTVTFVVLAIADYRGNDNIGKTGGAFGILTALIAYYCGLAELLTEDDLFTIPLGKYASKNA</sequence>
<evidence type="ECO:0000256" key="3">
    <source>
        <dbReference type="ARBA" id="ARBA00022692"/>
    </source>
</evidence>
<protein>
    <submittedName>
        <fullName evidence="7">FUN34 transmembrane protein</fullName>
    </submittedName>
</protein>
<evidence type="ECO:0000313" key="7">
    <source>
        <dbReference type="EMBL" id="KAH8983471.1"/>
    </source>
</evidence>
<dbReference type="EMBL" id="JAKELL010000088">
    <property type="protein sequence ID" value="KAH8983471.1"/>
    <property type="molecule type" value="Genomic_DNA"/>
</dbReference>
<feature type="transmembrane region" description="Helical" evidence="6">
    <location>
        <begin position="148"/>
        <end position="167"/>
    </location>
</feature>
<reference evidence="7" key="1">
    <citation type="submission" date="2022-01" db="EMBL/GenBank/DDBJ databases">
        <title>Comparative genomics reveals a dynamic genome evolution in the ectomycorrhizal milk-cap (Lactarius) mushrooms.</title>
        <authorList>
            <consortium name="DOE Joint Genome Institute"/>
            <person name="Lebreton A."/>
            <person name="Tang N."/>
            <person name="Kuo A."/>
            <person name="LaButti K."/>
            <person name="Drula E."/>
            <person name="Barry K."/>
            <person name="Clum A."/>
            <person name="Lipzen A."/>
            <person name="Mousain D."/>
            <person name="Ng V."/>
            <person name="Wang R."/>
            <person name="Wang X."/>
            <person name="Dai Y."/>
            <person name="Henrissat B."/>
            <person name="Grigoriev I.V."/>
            <person name="Guerin-Laguette A."/>
            <person name="Yu F."/>
            <person name="Martin F.M."/>
        </authorList>
    </citation>
    <scope>NUCLEOTIDE SEQUENCE</scope>
    <source>
        <strain evidence="7">QP</strain>
    </source>
</reference>
<organism evidence="7 8">
    <name type="scientific">Lactarius akahatsu</name>
    <dbReference type="NCBI Taxonomy" id="416441"/>
    <lineage>
        <taxon>Eukaryota</taxon>
        <taxon>Fungi</taxon>
        <taxon>Dikarya</taxon>
        <taxon>Basidiomycota</taxon>
        <taxon>Agaricomycotina</taxon>
        <taxon>Agaricomycetes</taxon>
        <taxon>Russulales</taxon>
        <taxon>Russulaceae</taxon>
        <taxon>Lactarius</taxon>
    </lineage>
</organism>
<proteinExistence type="inferred from homology"/>
<evidence type="ECO:0000256" key="6">
    <source>
        <dbReference type="SAM" id="Phobius"/>
    </source>
</evidence>
<dbReference type="NCBIfam" id="NF038013">
    <property type="entry name" value="AceTr_1"/>
    <property type="match status" value="1"/>
</dbReference>
<dbReference type="Proteomes" id="UP001201163">
    <property type="component" value="Unassembled WGS sequence"/>
</dbReference>
<dbReference type="Pfam" id="PF01184">
    <property type="entry name" value="Gpr1_Fun34_YaaH"/>
    <property type="match status" value="1"/>
</dbReference>
<evidence type="ECO:0000256" key="1">
    <source>
        <dbReference type="ARBA" id="ARBA00004141"/>
    </source>
</evidence>